<dbReference type="Proteomes" id="UP001226091">
    <property type="component" value="Chromosome"/>
</dbReference>
<gene>
    <name evidence="1" type="ORF">QLQ22_11135</name>
</gene>
<evidence type="ECO:0000313" key="2">
    <source>
        <dbReference type="Proteomes" id="UP001226091"/>
    </source>
</evidence>
<evidence type="ECO:0000313" key="1">
    <source>
        <dbReference type="EMBL" id="WHZ59848.1"/>
    </source>
</evidence>
<organism evidence="1 2">
    <name type="scientific">Metabacillus hrfriensis</name>
    <dbReference type="NCBI Taxonomy" id="3048891"/>
    <lineage>
        <taxon>Bacteria</taxon>
        <taxon>Bacillati</taxon>
        <taxon>Bacillota</taxon>
        <taxon>Bacilli</taxon>
        <taxon>Bacillales</taxon>
        <taxon>Bacillaceae</taxon>
        <taxon>Metabacillus</taxon>
    </lineage>
</organism>
<sequence length="153" mass="17087">MTDTIRKQMKMIVFQLNHEEYGISVDKVRSIEKIQVITRVPGTKPFVKGVINLRGIVTPVIDLRTRFDMQQKPFSDSSRIIVAALDQYEVGLIVDAANDVIDLEMDEIEPAPEVVGAVEADYVEGVAKIDRRLIIILDLNKVLAADNALALQL</sequence>
<accession>A0ACD4RH54</accession>
<proteinExistence type="predicted"/>
<keyword evidence="2" id="KW-1185">Reference proteome</keyword>
<dbReference type="EMBL" id="CP126116">
    <property type="protein sequence ID" value="WHZ59848.1"/>
    <property type="molecule type" value="Genomic_DNA"/>
</dbReference>
<reference evidence="2" key="1">
    <citation type="journal article" date="2025" name="Aquaculture">
        <title>Assessment of the bioflocculant production and safety properties of Metabacillus hrfriensis sp. nov. based on phenotypic and whole-genome sequencing analysis.</title>
        <authorList>
            <person name="Zhang R."/>
            <person name="Zhao Z."/>
            <person name="Luo L."/>
            <person name="Wang S."/>
            <person name="Guo K."/>
            <person name="Xu W."/>
        </authorList>
    </citation>
    <scope>NUCLEOTIDE SEQUENCE [LARGE SCALE GENOMIC DNA]</scope>
    <source>
        <strain evidence="2">CT-WN-B3</strain>
    </source>
</reference>
<name>A0ACD4RH54_9BACI</name>
<protein>
    <submittedName>
        <fullName evidence="1">Chemotaxis protein CheW</fullName>
    </submittedName>
</protein>